<keyword evidence="2" id="KW-0964">Secreted</keyword>
<sequence length="437" mass="46267">MSIIISFGGVPDGAFNLYEEAGFRFTTATNAPDAFEGGLSIADLGTGEYIFVRNTADTATVEKLDGGAFGVSSVDLDGFRWTGFTPAGEPIPGSSAVQINFIGYKSDGTTVSWSFSTDASSGFQTAVLPADFQGGLLAFQWYAEGGSGLTLFDNLTLQQNRPPVAEDYSGEGRAGETFIGQLAASDPDGQALVFQPVGDLPQGVTLDPDGRFYVEPLESDLDLPAGQSRVVTFQYAVSDGEAASEPQTVTFEIQGVTAPGKVIWGDNKSNTLTGDSGPDTIWGWNGEDTIAGDRGDDWLDGDNGKDNLSGGAGADTLWGGNGKDTLVGGAGDDKLFGGLGEDHFIFDQGSGRDVIFDFQSGHWEHHKHGWGWGGSGKRWEPGDLIQISPATVGSFDELMQHAEQKWYGVEFDFGDGSSLTLMGVSLWSLNVDDFLFA</sequence>
<dbReference type="Pfam" id="PF00353">
    <property type="entry name" value="HemolysinCabind"/>
    <property type="match status" value="2"/>
</dbReference>
<dbReference type="PRINTS" id="PR00313">
    <property type="entry name" value="CABNDNGRPT"/>
</dbReference>
<reference evidence="3 4" key="1">
    <citation type="journal article" date="2008" name="BMC Genomics">
        <title>Complete genome of Phenylobacterium zucineum - a novel facultative intracellular bacterium isolated from human erythroleukemia cell line K562.</title>
        <authorList>
            <person name="Luo Y."/>
            <person name="Xu X."/>
            <person name="Ding Z."/>
            <person name="Liu Z."/>
            <person name="Zhang B."/>
            <person name="Yan Z."/>
            <person name="Sun J."/>
            <person name="Hu S."/>
            <person name="Hu X."/>
        </authorList>
    </citation>
    <scope>NUCLEOTIDE SEQUENCE [LARGE SCALE GENOMIC DNA]</scope>
    <source>
        <strain evidence="3 4">HLK1</strain>
    </source>
</reference>
<dbReference type="Pfam" id="PF17963">
    <property type="entry name" value="Big_9"/>
    <property type="match status" value="1"/>
</dbReference>
<dbReference type="RefSeq" id="WP_012522103.1">
    <property type="nucleotide sequence ID" value="NC_011144.1"/>
</dbReference>
<dbReference type="STRING" id="450851.PHZ_c1549"/>
<dbReference type="GO" id="GO:0005576">
    <property type="term" value="C:extracellular region"/>
    <property type="evidence" value="ECO:0007669"/>
    <property type="project" value="UniProtKB-SubCell"/>
</dbReference>
<dbReference type="SUPFAM" id="SSF51120">
    <property type="entry name" value="beta-Roll"/>
    <property type="match status" value="1"/>
</dbReference>
<gene>
    <name evidence="3" type="ordered locus">PHZ_c1549</name>
</gene>
<dbReference type="KEGG" id="pzu:PHZ_c1549"/>
<dbReference type="GO" id="GO:0005509">
    <property type="term" value="F:calcium ion binding"/>
    <property type="evidence" value="ECO:0007669"/>
    <property type="project" value="InterPro"/>
</dbReference>
<dbReference type="EMBL" id="CP000747">
    <property type="protein sequence ID" value="ACG77960.1"/>
    <property type="molecule type" value="Genomic_DNA"/>
</dbReference>
<dbReference type="eggNOG" id="COG2931">
    <property type="taxonomic scope" value="Bacteria"/>
</dbReference>
<dbReference type="InterPro" id="IPR011049">
    <property type="entry name" value="Serralysin-like_metalloprot_C"/>
</dbReference>
<dbReference type="InterPro" id="IPR050557">
    <property type="entry name" value="RTX_toxin/Mannuronan_C5-epim"/>
</dbReference>
<dbReference type="PROSITE" id="PS00330">
    <property type="entry name" value="HEMOLYSIN_CALCIUM"/>
    <property type="match status" value="3"/>
</dbReference>
<evidence type="ECO:0000256" key="2">
    <source>
        <dbReference type="ARBA" id="ARBA00022525"/>
    </source>
</evidence>
<dbReference type="Proteomes" id="UP000001868">
    <property type="component" value="Chromosome"/>
</dbReference>
<dbReference type="PANTHER" id="PTHR38340">
    <property type="entry name" value="S-LAYER PROTEIN"/>
    <property type="match status" value="1"/>
</dbReference>
<dbReference type="Gene3D" id="2.150.10.10">
    <property type="entry name" value="Serralysin-like metalloprotease, C-terminal"/>
    <property type="match status" value="1"/>
</dbReference>
<protein>
    <submittedName>
        <fullName evidence="3">Uncharacterized protein</fullName>
    </submittedName>
</protein>
<evidence type="ECO:0000256" key="1">
    <source>
        <dbReference type="ARBA" id="ARBA00004613"/>
    </source>
</evidence>
<evidence type="ECO:0000313" key="3">
    <source>
        <dbReference type="EMBL" id="ACG77960.1"/>
    </source>
</evidence>
<organism evidence="3 4">
    <name type="scientific">Phenylobacterium zucineum (strain HLK1)</name>
    <dbReference type="NCBI Taxonomy" id="450851"/>
    <lineage>
        <taxon>Bacteria</taxon>
        <taxon>Pseudomonadati</taxon>
        <taxon>Pseudomonadota</taxon>
        <taxon>Alphaproteobacteria</taxon>
        <taxon>Caulobacterales</taxon>
        <taxon>Caulobacteraceae</taxon>
        <taxon>Phenylobacterium</taxon>
    </lineage>
</organism>
<dbReference type="HOGENOM" id="CLU_626784_0_0_5"/>
<accession>B4RAF3</accession>
<dbReference type="PANTHER" id="PTHR38340:SF1">
    <property type="entry name" value="S-LAYER PROTEIN"/>
    <property type="match status" value="1"/>
</dbReference>
<keyword evidence="4" id="KW-1185">Reference proteome</keyword>
<comment type="subcellular location">
    <subcellularLocation>
        <location evidence="1">Secreted</location>
    </subcellularLocation>
</comment>
<proteinExistence type="predicted"/>
<dbReference type="InterPro" id="IPR001343">
    <property type="entry name" value="Hemolysn_Ca-bd"/>
</dbReference>
<dbReference type="InterPro" id="IPR018511">
    <property type="entry name" value="Hemolysin-typ_Ca-bd_CS"/>
</dbReference>
<name>B4RAF3_PHEZH</name>
<dbReference type="OrthoDB" id="9773411at2"/>
<evidence type="ECO:0000313" key="4">
    <source>
        <dbReference type="Proteomes" id="UP000001868"/>
    </source>
</evidence>
<dbReference type="AlphaFoldDB" id="B4RAF3"/>